<dbReference type="GO" id="GO:0003983">
    <property type="term" value="F:UTP:glucose-1-phosphate uridylyltransferase activity"/>
    <property type="evidence" value="ECO:0007669"/>
    <property type="project" value="UniProtKB-EC"/>
</dbReference>
<dbReference type="GO" id="GO:0006011">
    <property type="term" value="P:UDP-alpha-D-glucose metabolic process"/>
    <property type="evidence" value="ECO:0007669"/>
    <property type="project" value="InterPro"/>
</dbReference>
<dbReference type="Proteomes" id="UP001224674">
    <property type="component" value="Chromosome"/>
</dbReference>
<evidence type="ECO:0000256" key="1">
    <source>
        <dbReference type="ARBA" id="ARBA00006890"/>
    </source>
</evidence>
<dbReference type="RefSeq" id="WP_279674500.1">
    <property type="nucleotide sequence ID" value="NZ_CP122566.1"/>
</dbReference>
<gene>
    <name evidence="7" type="ORF">QDX21_08485</name>
</gene>
<protein>
    <recommendedName>
        <fullName evidence="2">UTP--glucose-1-phosphate uridylyltransferase</fullName>
        <ecNumber evidence="2">2.7.7.9</ecNumber>
    </recommendedName>
</protein>
<proteinExistence type="inferred from homology"/>
<keyword evidence="8" id="KW-1185">Reference proteome</keyword>
<keyword evidence="3 7" id="KW-0808">Transferase</keyword>
<reference evidence="7 8" key="1">
    <citation type="submission" date="2023-03" db="EMBL/GenBank/DDBJ databases">
        <title>Complete genome sequences of several Auritidibacter ignavus strains isolated from ear infections.</title>
        <authorList>
            <person name="Baehr T."/>
            <person name="Baumhoegger A.M."/>
        </authorList>
    </citation>
    <scope>NUCLEOTIDE SEQUENCE [LARGE SCALE GENOMIC DNA]</scope>
    <source>
        <strain evidence="7 8">BABAE-6</strain>
    </source>
</reference>
<dbReference type="InterPro" id="IPR005835">
    <property type="entry name" value="NTP_transferase_dom"/>
</dbReference>
<dbReference type="SUPFAM" id="SSF53448">
    <property type="entry name" value="Nucleotide-diphospho-sugar transferases"/>
    <property type="match status" value="1"/>
</dbReference>
<dbReference type="Pfam" id="PF00483">
    <property type="entry name" value="NTP_transferase"/>
    <property type="match status" value="1"/>
</dbReference>
<evidence type="ECO:0000256" key="3">
    <source>
        <dbReference type="ARBA" id="ARBA00022679"/>
    </source>
</evidence>
<evidence type="ECO:0000256" key="2">
    <source>
        <dbReference type="ARBA" id="ARBA00012415"/>
    </source>
</evidence>
<feature type="domain" description="Nucleotidyl transferase" evidence="6">
    <location>
        <begin position="8"/>
        <end position="279"/>
    </location>
</feature>
<name>A0AAJ6DBR2_9MICC</name>
<dbReference type="PANTHER" id="PTHR43197">
    <property type="entry name" value="UTP--GLUCOSE-1-PHOSPHATE URIDYLYLTRANSFERASE"/>
    <property type="match status" value="1"/>
</dbReference>
<evidence type="ECO:0000313" key="8">
    <source>
        <dbReference type="Proteomes" id="UP001224674"/>
    </source>
</evidence>
<dbReference type="InterPro" id="IPR029044">
    <property type="entry name" value="Nucleotide-diphossugar_trans"/>
</dbReference>
<dbReference type="AlphaFoldDB" id="A0AAJ6DBR2"/>
<dbReference type="Gene3D" id="3.90.550.10">
    <property type="entry name" value="Spore Coat Polysaccharide Biosynthesis Protein SpsA, Chain A"/>
    <property type="match status" value="1"/>
</dbReference>
<evidence type="ECO:0000259" key="6">
    <source>
        <dbReference type="Pfam" id="PF00483"/>
    </source>
</evidence>
<dbReference type="EC" id="2.7.7.9" evidence="2"/>
<dbReference type="EMBL" id="CP122566">
    <property type="protein sequence ID" value="WGH92356.1"/>
    <property type="molecule type" value="Genomic_DNA"/>
</dbReference>
<sequence>MTKPVITAVIPAAGLGTRFLPATKALPKEMLPVVDRPAIQHVVEEAVDAELTDVLFVVGRNKDPLVNHFDRVAELEDTLERKGKTEMLAQVQAITDLATFHYVRQREPAGLGDAVAQAAHHVRGASFAVLLGDDLIDQGGALLTEMLQVHEQTGASVVAVQPVPAEQVSSYGVIAPATEADPLLTRYGREALWVDTMVEKPAPEQAPSQLAVIGRYVLSPKVFEVLKETGTGTGGEIQLTDALVTMAENPAAYGGVVAVVHHGRRYDTGNKLEYAKANVELSLKHPQLGPELREWLVDYVHHLQTPDADSNGSGNS</sequence>
<comment type="similarity">
    <text evidence="1">Belongs to the UDPGP type 2 family.</text>
</comment>
<evidence type="ECO:0000256" key="5">
    <source>
        <dbReference type="ARBA" id="ARBA00048128"/>
    </source>
</evidence>
<dbReference type="InterPro" id="IPR005771">
    <property type="entry name" value="GalU_uridylyltTrfase_bac/arc"/>
</dbReference>
<dbReference type="CDD" id="cd02541">
    <property type="entry name" value="UGPase_prokaryotic"/>
    <property type="match status" value="1"/>
</dbReference>
<organism evidence="7 8">
    <name type="scientific">Auritidibacter ignavus</name>
    <dbReference type="NCBI Taxonomy" id="678932"/>
    <lineage>
        <taxon>Bacteria</taxon>
        <taxon>Bacillati</taxon>
        <taxon>Actinomycetota</taxon>
        <taxon>Actinomycetes</taxon>
        <taxon>Micrococcales</taxon>
        <taxon>Micrococcaceae</taxon>
        <taxon>Auritidibacter</taxon>
    </lineage>
</organism>
<evidence type="ECO:0000256" key="4">
    <source>
        <dbReference type="ARBA" id="ARBA00022695"/>
    </source>
</evidence>
<accession>A0AAJ6DBR2</accession>
<comment type="catalytic activity">
    <reaction evidence="5">
        <text>alpha-D-glucose 1-phosphate + UTP + H(+) = UDP-alpha-D-glucose + diphosphate</text>
        <dbReference type="Rhea" id="RHEA:19889"/>
        <dbReference type="ChEBI" id="CHEBI:15378"/>
        <dbReference type="ChEBI" id="CHEBI:33019"/>
        <dbReference type="ChEBI" id="CHEBI:46398"/>
        <dbReference type="ChEBI" id="CHEBI:58601"/>
        <dbReference type="ChEBI" id="CHEBI:58885"/>
        <dbReference type="EC" id="2.7.7.9"/>
    </reaction>
</comment>
<evidence type="ECO:0000313" key="7">
    <source>
        <dbReference type="EMBL" id="WGH92356.1"/>
    </source>
</evidence>
<dbReference type="PANTHER" id="PTHR43197:SF1">
    <property type="entry name" value="UTP--GLUCOSE-1-PHOSPHATE URIDYLYLTRANSFERASE"/>
    <property type="match status" value="1"/>
</dbReference>
<keyword evidence="4 7" id="KW-0548">Nucleotidyltransferase</keyword>